<evidence type="ECO:0000256" key="3">
    <source>
        <dbReference type="ARBA" id="ARBA00024356"/>
    </source>
</evidence>
<keyword evidence="5" id="KW-0378">Hydrolase</keyword>
<dbReference type="AlphaFoldDB" id="A0A0G0SYG9"/>
<dbReference type="GO" id="GO:0016798">
    <property type="term" value="F:hydrolase activity, acting on glycosyl bonds"/>
    <property type="evidence" value="ECO:0007669"/>
    <property type="project" value="UniProtKB-KW"/>
</dbReference>
<keyword evidence="4" id="KW-1133">Transmembrane helix</keyword>
<organism evidence="5 6">
    <name type="scientific">Candidatus Nomurabacteria bacterium GW2011_GWB1_40_7</name>
    <dbReference type="NCBI Taxonomy" id="1618744"/>
    <lineage>
        <taxon>Bacteria</taxon>
        <taxon>Candidatus Nomuraibacteriota</taxon>
    </lineage>
</organism>
<evidence type="ECO:0000256" key="4">
    <source>
        <dbReference type="SAM" id="Phobius"/>
    </source>
</evidence>
<evidence type="ECO:0000256" key="2">
    <source>
        <dbReference type="ARBA" id="ARBA00022679"/>
    </source>
</evidence>
<comment type="caution">
    <text evidence="5">The sequence shown here is derived from an EMBL/GenBank/DDBJ whole genome shotgun (WGS) entry which is preliminary data.</text>
</comment>
<keyword evidence="4" id="KW-0472">Membrane</keyword>
<reference evidence="5 6" key="1">
    <citation type="journal article" date="2015" name="Nature">
        <title>rRNA introns, odd ribosomes, and small enigmatic genomes across a large radiation of phyla.</title>
        <authorList>
            <person name="Brown C.T."/>
            <person name="Hug L.A."/>
            <person name="Thomas B.C."/>
            <person name="Sharon I."/>
            <person name="Castelle C.J."/>
            <person name="Singh A."/>
            <person name="Wilkins M.J."/>
            <person name="Williams K.H."/>
            <person name="Banfield J.F."/>
        </authorList>
    </citation>
    <scope>NUCLEOTIDE SEQUENCE [LARGE SCALE GENOMIC DNA]</scope>
</reference>
<keyword evidence="2" id="KW-0808">Transferase</keyword>
<dbReference type="Gene3D" id="2.115.10.20">
    <property type="entry name" value="Glycosyl hydrolase domain, family 43"/>
    <property type="match status" value="1"/>
</dbReference>
<gene>
    <name evidence="5" type="ORF">UU13_C0021G0019</name>
</gene>
<keyword evidence="1" id="KW-0328">Glycosyltransferase</keyword>
<evidence type="ECO:0000256" key="1">
    <source>
        <dbReference type="ARBA" id="ARBA00022676"/>
    </source>
</evidence>
<name>A0A0G0SYG9_9BACT</name>
<sequence>KVGISAPPIKTKYGWLLLYHGVSKNHHTYRLGALLLDLDDPAIILARSSDPIFEPEEPYEKIGLVNDVVFPCGMVLKDDTLFIYYGGADMVVGVATIELNIILGALTRDIKK</sequence>
<dbReference type="InterPro" id="IPR007184">
    <property type="entry name" value="Mannoside_phosphorylase"/>
</dbReference>
<dbReference type="Proteomes" id="UP000034452">
    <property type="component" value="Unassembled WGS sequence"/>
</dbReference>
<dbReference type="InterPro" id="IPR023296">
    <property type="entry name" value="Glyco_hydro_beta-prop_sf"/>
</dbReference>
<dbReference type="GO" id="GO:0016757">
    <property type="term" value="F:glycosyltransferase activity"/>
    <property type="evidence" value="ECO:0007669"/>
    <property type="project" value="UniProtKB-KW"/>
</dbReference>
<dbReference type="PANTHER" id="PTHR34106">
    <property type="entry name" value="GLYCOSIDASE"/>
    <property type="match status" value="1"/>
</dbReference>
<proteinExistence type="inferred from homology"/>
<dbReference type="SUPFAM" id="SSF75005">
    <property type="entry name" value="Arabinanase/levansucrase/invertase"/>
    <property type="match status" value="1"/>
</dbReference>
<evidence type="ECO:0000313" key="6">
    <source>
        <dbReference type="Proteomes" id="UP000034452"/>
    </source>
</evidence>
<dbReference type="EMBL" id="LBZL01000021">
    <property type="protein sequence ID" value="KKR69819.1"/>
    <property type="molecule type" value="Genomic_DNA"/>
</dbReference>
<protein>
    <submittedName>
        <fullName evidence="5">Glycosidase-related protein</fullName>
    </submittedName>
</protein>
<dbReference type="PANTHER" id="PTHR34106:SF5">
    <property type="entry name" value="GLYCOSIDASE"/>
    <property type="match status" value="1"/>
</dbReference>
<feature type="non-terminal residue" evidence="5">
    <location>
        <position position="1"/>
    </location>
</feature>
<keyword evidence="4" id="KW-0812">Transmembrane</keyword>
<accession>A0A0G0SYG9</accession>
<keyword evidence="5" id="KW-0326">Glycosidase</keyword>
<dbReference type="Pfam" id="PF04041">
    <property type="entry name" value="Glyco_hydro_130"/>
    <property type="match status" value="1"/>
</dbReference>
<evidence type="ECO:0000313" key="5">
    <source>
        <dbReference type="EMBL" id="KKR69819.1"/>
    </source>
</evidence>
<comment type="similarity">
    <text evidence="3">Belongs to the glycosyl hydrolase 130 family.</text>
</comment>
<feature type="transmembrane region" description="Helical" evidence="4">
    <location>
        <begin position="82"/>
        <end position="106"/>
    </location>
</feature>